<dbReference type="Proteomes" id="UP000694391">
    <property type="component" value="Unplaced"/>
</dbReference>
<dbReference type="GO" id="GO:0005615">
    <property type="term" value="C:extracellular space"/>
    <property type="evidence" value="ECO:0007669"/>
    <property type="project" value="UniProtKB-KW"/>
</dbReference>
<dbReference type="GO" id="GO:0001660">
    <property type="term" value="P:fever generation"/>
    <property type="evidence" value="ECO:0007669"/>
    <property type="project" value="UniProtKB-KW"/>
</dbReference>
<dbReference type="InterPro" id="IPR003295">
    <property type="entry name" value="IL-1_alpha"/>
</dbReference>
<dbReference type="GeneTree" id="ENSGT00390000013353"/>
<gene>
    <name evidence="2" type="primary">IL1A</name>
</gene>
<dbReference type="InterPro" id="IPR008996">
    <property type="entry name" value="IL1/FGF"/>
</dbReference>
<protein>
    <submittedName>
        <fullName evidence="2">Interleukin 1 alpha</fullName>
    </submittedName>
</protein>
<dbReference type="GO" id="GO:0005125">
    <property type="term" value="F:cytokine activity"/>
    <property type="evidence" value="ECO:0007669"/>
    <property type="project" value="UniProtKB-KW"/>
</dbReference>
<dbReference type="PRINTS" id="PR01358">
    <property type="entry name" value="INTRLEUKIN1A"/>
</dbReference>
<dbReference type="Ensembl" id="ENSCAFT00020024903.1">
    <property type="protein sequence ID" value="ENSCAFP00020021518.1"/>
    <property type="gene ID" value="ENSCAFG00020017011.1"/>
</dbReference>
<dbReference type="GO" id="GO:0006955">
    <property type="term" value="P:immune response"/>
    <property type="evidence" value="ECO:0007669"/>
    <property type="project" value="InterPro"/>
</dbReference>
<dbReference type="AlphaFoldDB" id="A0A8C0KXR4"/>
<reference evidence="2" key="1">
    <citation type="submission" date="2025-08" db="UniProtKB">
        <authorList>
            <consortium name="Ensembl"/>
        </authorList>
    </citation>
    <scope>IDENTIFICATION</scope>
</reference>
<evidence type="ECO:0000313" key="2">
    <source>
        <dbReference type="Ensembl" id="ENSCAFP00020021518.1"/>
    </source>
</evidence>
<dbReference type="InterPro" id="IPR003502">
    <property type="entry name" value="IL-1_propep"/>
</dbReference>
<organism evidence="2 3">
    <name type="scientific">Canis lupus dingo</name>
    <name type="common">dingo</name>
    <dbReference type="NCBI Taxonomy" id="286419"/>
    <lineage>
        <taxon>Eukaryota</taxon>
        <taxon>Metazoa</taxon>
        <taxon>Chordata</taxon>
        <taxon>Craniata</taxon>
        <taxon>Vertebrata</taxon>
        <taxon>Euteleostomi</taxon>
        <taxon>Mammalia</taxon>
        <taxon>Eutheria</taxon>
        <taxon>Laurasiatheria</taxon>
        <taxon>Carnivora</taxon>
        <taxon>Caniformia</taxon>
        <taxon>Canidae</taxon>
        <taxon>Canis</taxon>
    </lineage>
</organism>
<sequence>MFSVAEIKMAKVPDLFEDLKNCYSENEEYSSEIDHLSLNQKSFYDMSCDPLHEDCMSLSTSEISKTSQLTFKENVVVVAANGKILKKRRLSLSQFITDDDLEDIANDTEEVKFDMGAYTSEDSKLPVTLRISKTRLFVSAQNEDEPVLLKVSGSQSPIYLHLHPMFVNDSNRQIPLAGWHSPFPFLTQFLPAHLPPHATSHLSPEALLGRIYEKVKWRWQE</sequence>
<proteinExistence type="predicted"/>
<dbReference type="SUPFAM" id="SSF50353">
    <property type="entry name" value="Cytokine"/>
    <property type="match status" value="1"/>
</dbReference>
<dbReference type="Pfam" id="PF02394">
    <property type="entry name" value="IL1_propep"/>
    <property type="match status" value="1"/>
</dbReference>
<reference evidence="2" key="2">
    <citation type="submission" date="2025-09" db="UniProtKB">
        <authorList>
            <consortium name="Ensembl"/>
        </authorList>
    </citation>
    <scope>IDENTIFICATION</scope>
</reference>
<evidence type="ECO:0000259" key="1">
    <source>
        <dbReference type="Pfam" id="PF02394"/>
    </source>
</evidence>
<accession>A0A8C0KXR4</accession>
<dbReference type="GO" id="GO:0005737">
    <property type="term" value="C:cytoplasm"/>
    <property type="evidence" value="ECO:0007669"/>
    <property type="project" value="UniProtKB-SubCell"/>
</dbReference>
<dbReference type="SMART" id="SM00125">
    <property type="entry name" value="IL1"/>
    <property type="match status" value="1"/>
</dbReference>
<dbReference type="Gene3D" id="2.80.10.50">
    <property type="match status" value="1"/>
</dbReference>
<keyword evidence="3" id="KW-1185">Reference proteome</keyword>
<name>A0A8C0KXR4_CANLU</name>
<evidence type="ECO:0000313" key="3">
    <source>
        <dbReference type="Proteomes" id="UP000694391"/>
    </source>
</evidence>
<dbReference type="GO" id="GO:0051781">
    <property type="term" value="P:positive regulation of cell division"/>
    <property type="evidence" value="ECO:0007669"/>
    <property type="project" value="UniProtKB-KW"/>
</dbReference>
<dbReference type="GO" id="GO:0005149">
    <property type="term" value="F:interleukin-1 receptor binding"/>
    <property type="evidence" value="ECO:0007669"/>
    <property type="project" value="InterPro"/>
</dbReference>
<feature type="domain" description="Interleukin-1 propeptide" evidence="1">
    <location>
        <begin position="9"/>
        <end position="110"/>
    </location>
</feature>